<comment type="caution">
    <text evidence="3">The sequence shown here is derived from an EMBL/GenBank/DDBJ whole genome shotgun (WGS) entry which is preliminary data.</text>
</comment>
<reference evidence="3 4" key="1">
    <citation type="journal article" date="2013" name="Int. J. Syst. Evol. Microbiol.">
        <title>Marinicauda pacifica gen. nov., sp. nov., a prosthecate alphaproteobacterium of the family Hyphomonadaceae isolated from deep seawater.</title>
        <authorList>
            <person name="Zhang X.Y."/>
            <person name="Li G.W."/>
            <person name="Wang C.S."/>
            <person name="Zhang Y.J."/>
            <person name="Xu X.W."/>
            <person name="Li H."/>
            <person name="Liu A."/>
            <person name="Liu C."/>
            <person name="Xie B.B."/>
            <person name="Qin Q.L."/>
            <person name="Xu Z."/>
            <person name="Chen X.L."/>
            <person name="Zhou B.C."/>
            <person name="Zhang Y.Z."/>
        </authorList>
    </citation>
    <scope>NUCLEOTIDE SEQUENCE [LARGE SCALE GENOMIC DNA]</scope>
    <source>
        <strain evidence="3 4">P-1 km-3</strain>
    </source>
</reference>
<feature type="compositionally biased region" description="Basic and acidic residues" evidence="1">
    <location>
        <begin position="31"/>
        <end position="41"/>
    </location>
</feature>
<gene>
    <name evidence="3" type="ORF">E5162_12735</name>
</gene>
<sequence length="219" mass="24032">MQILQILFFAALAVFLGVRLYMTLGKSTGRTPEEHAREAKQSKSPSEPAPVSQPAGQSAAPEAIAAHYAGPAGPGLTDIAEADQSFDPETFIQGARQAYRMVVEAYAKGDRETLSTLLGPRVYDAYDRAISEREEKGQTQITEFERLREARIDEASLNDNRARIKVAFAAELATETRDAEGERLSGDLSRLKTVSEVWSFERDVTSSDPNWKLAGVKPV</sequence>
<proteinExistence type="predicted"/>
<accession>A0A4S2H9J7</accession>
<dbReference type="Gene3D" id="3.10.450.240">
    <property type="match status" value="1"/>
</dbReference>
<dbReference type="AlphaFoldDB" id="A0A4S2H9J7"/>
<dbReference type="Pfam" id="PF04280">
    <property type="entry name" value="Tim44"/>
    <property type="match status" value="1"/>
</dbReference>
<evidence type="ECO:0000259" key="2">
    <source>
        <dbReference type="SMART" id="SM00978"/>
    </source>
</evidence>
<dbReference type="NCBIfam" id="NF033779">
    <property type="entry name" value="Tim44_TimA_adap"/>
    <property type="match status" value="1"/>
</dbReference>
<dbReference type="InterPro" id="IPR007379">
    <property type="entry name" value="Tim44-like_dom"/>
</dbReference>
<dbReference type="PANTHER" id="PTHR41542">
    <property type="entry name" value="BLL5807 PROTEIN"/>
    <property type="match status" value="1"/>
</dbReference>
<dbReference type="OrthoDB" id="9798618at2"/>
<dbReference type="PIRSF" id="PIRSF031890">
    <property type="entry name" value="UCP031890_transporter_Tim44"/>
    <property type="match status" value="1"/>
</dbReference>
<dbReference type="SMART" id="SM00978">
    <property type="entry name" value="Tim44"/>
    <property type="match status" value="1"/>
</dbReference>
<dbReference type="Proteomes" id="UP000305451">
    <property type="component" value="Unassembled WGS sequence"/>
</dbReference>
<dbReference type="RefSeq" id="WP_135945631.1">
    <property type="nucleotide sequence ID" value="NZ_BMEI01000003.1"/>
</dbReference>
<dbReference type="InterPro" id="IPR016985">
    <property type="entry name" value="UCP031890_Tim44-rel"/>
</dbReference>
<name>A0A4S2H9J7_9PROT</name>
<keyword evidence="4" id="KW-1185">Reference proteome</keyword>
<organism evidence="3 4">
    <name type="scientific">Marinicauda pacifica</name>
    <dbReference type="NCBI Taxonomy" id="1133559"/>
    <lineage>
        <taxon>Bacteria</taxon>
        <taxon>Pseudomonadati</taxon>
        <taxon>Pseudomonadota</taxon>
        <taxon>Alphaproteobacteria</taxon>
        <taxon>Maricaulales</taxon>
        <taxon>Maricaulaceae</taxon>
        <taxon>Marinicauda</taxon>
    </lineage>
</organism>
<protein>
    <submittedName>
        <fullName evidence="3">Tim44 domain-containing protein</fullName>
    </submittedName>
</protein>
<evidence type="ECO:0000256" key="1">
    <source>
        <dbReference type="SAM" id="MobiDB-lite"/>
    </source>
</evidence>
<dbReference type="PANTHER" id="PTHR41542:SF1">
    <property type="entry name" value="BLL5807 PROTEIN"/>
    <property type="match status" value="1"/>
</dbReference>
<dbReference type="InterPro" id="IPR032710">
    <property type="entry name" value="NTF2-like_dom_sf"/>
</dbReference>
<feature type="domain" description="Tim44-like" evidence="2">
    <location>
        <begin position="72"/>
        <end position="218"/>
    </location>
</feature>
<evidence type="ECO:0000313" key="4">
    <source>
        <dbReference type="Proteomes" id="UP000305451"/>
    </source>
</evidence>
<feature type="region of interest" description="Disordered" evidence="1">
    <location>
        <begin position="29"/>
        <end position="61"/>
    </location>
</feature>
<dbReference type="SUPFAM" id="SSF54427">
    <property type="entry name" value="NTF2-like"/>
    <property type="match status" value="1"/>
</dbReference>
<evidence type="ECO:0000313" key="3">
    <source>
        <dbReference type="EMBL" id="TGY92496.1"/>
    </source>
</evidence>
<dbReference type="EMBL" id="SRXV01000003">
    <property type="protein sequence ID" value="TGY92496.1"/>
    <property type="molecule type" value="Genomic_DNA"/>
</dbReference>